<evidence type="ECO:0000256" key="8">
    <source>
        <dbReference type="ARBA" id="ARBA00022842"/>
    </source>
</evidence>
<dbReference type="GO" id="GO:0046872">
    <property type="term" value="F:metal ion binding"/>
    <property type="evidence" value="ECO:0007669"/>
    <property type="project" value="UniProtKB-KW"/>
</dbReference>
<dbReference type="GO" id="GO:0090486">
    <property type="term" value="F:small RNA 2'-O-methyltransferase activity"/>
    <property type="evidence" value="ECO:0007669"/>
    <property type="project" value="UniProtKB-EC"/>
</dbReference>
<dbReference type="STRING" id="188477.A0A433TFU8"/>
<evidence type="ECO:0000256" key="6">
    <source>
        <dbReference type="ARBA" id="ARBA00022691"/>
    </source>
</evidence>
<dbReference type="Proteomes" id="UP000271974">
    <property type="component" value="Unassembled WGS sequence"/>
</dbReference>
<dbReference type="OrthoDB" id="2154311at2759"/>
<keyword evidence="15" id="KW-1185">Reference proteome</keyword>
<comment type="catalytic activity">
    <reaction evidence="12">
        <text>small RNA 3'-end nucleotide + S-adenosyl-L-methionine = small RNA 3'-end 2'-O-methylnucleotide + S-adenosyl-L-homocysteine + H(+)</text>
        <dbReference type="Rhea" id="RHEA:37887"/>
        <dbReference type="Rhea" id="RHEA-COMP:10415"/>
        <dbReference type="Rhea" id="RHEA-COMP:10416"/>
        <dbReference type="ChEBI" id="CHEBI:15378"/>
        <dbReference type="ChEBI" id="CHEBI:57856"/>
        <dbReference type="ChEBI" id="CHEBI:59789"/>
        <dbReference type="ChEBI" id="CHEBI:74896"/>
        <dbReference type="ChEBI" id="CHEBI:74898"/>
        <dbReference type="EC" id="2.1.1.386"/>
    </reaction>
</comment>
<accession>A0A433TFU8</accession>
<dbReference type="GO" id="GO:0005634">
    <property type="term" value="C:nucleus"/>
    <property type="evidence" value="ECO:0007669"/>
    <property type="project" value="TreeGrafter"/>
</dbReference>
<keyword evidence="10" id="KW-0943">RNA-mediated gene silencing</keyword>
<keyword evidence="7" id="KW-0479">Metal-binding</keyword>
<dbReference type="GO" id="GO:0003723">
    <property type="term" value="F:RNA binding"/>
    <property type="evidence" value="ECO:0007669"/>
    <property type="project" value="UniProtKB-KW"/>
</dbReference>
<evidence type="ECO:0000256" key="5">
    <source>
        <dbReference type="ARBA" id="ARBA00022679"/>
    </source>
</evidence>
<dbReference type="EC" id="2.1.1.386" evidence="11"/>
<feature type="compositionally biased region" description="Acidic residues" evidence="13">
    <location>
        <begin position="395"/>
        <end position="404"/>
    </location>
</feature>
<evidence type="ECO:0000256" key="10">
    <source>
        <dbReference type="ARBA" id="ARBA00023158"/>
    </source>
</evidence>
<comment type="caution">
    <text evidence="14">The sequence shown here is derived from an EMBL/GenBank/DDBJ whole genome shotgun (WGS) entry which is preliminary data.</text>
</comment>
<proteinExistence type="inferred from homology"/>
<evidence type="ECO:0000256" key="4">
    <source>
        <dbReference type="ARBA" id="ARBA00022603"/>
    </source>
</evidence>
<dbReference type="PANTHER" id="PTHR21404:SF3">
    <property type="entry name" value="SMALL RNA 2'-O-METHYLTRANSFERASE"/>
    <property type="match status" value="1"/>
</dbReference>
<dbReference type="AlphaFoldDB" id="A0A433TFU8"/>
<dbReference type="EMBL" id="RQTK01000391">
    <property type="protein sequence ID" value="RUS80442.1"/>
    <property type="molecule type" value="Genomic_DNA"/>
</dbReference>
<dbReference type="InterPro" id="IPR026610">
    <property type="entry name" value="Hen1"/>
</dbReference>
<evidence type="ECO:0000256" key="11">
    <source>
        <dbReference type="ARBA" id="ARBA00035025"/>
    </source>
</evidence>
<comment type="cofactor">
    <cofactor evidence="1">
        <name>Mg(2+)</name>
        <dbReference type="ChEBI" id="CHEBI:18420"/>
    </cofactor>
</comment>
<evidence type="ECO:0000256" key="7">
    <source>
        <dbReference type="ARBA" id="ARBA00022723"/>
    </source>
</evidence>
<keyword evidence="8" id="KW-0460">Magnesium</keyword>
<dbReference type="GO" id="GO:0034587">
    <property type="term" value="P:piRNA processing"/>
    <property type="evidence" value="ECO:0007669"/>
    <property type="project" value="TreeGrafter"/>
</dbReference>
<feature type="compositionally biased region" description="Acidic residues" evidence="13">
    <location>
        <begin position="352"/>
        <end position="364"/>
    </location>
</feature>
<comment type="similarity">
    <text evidence="2">Belongs to the methyltransferase superfamily. HEN1 family.</text>
</comment>
<evidence type="ECO:0000313" key="15">
    <source>
        <dbReference type="Proteomes" id="UP000271974"/>
    </source>
</evidence>
<dbReference type="PANTHER" id="PTHR21404">
    <property type="entry name" value="HEN1"/>
    <property type="match status" value="1"/>
</dbReference>
<dbReference type="GO" id="GO:0005737">
    <property type="term" value="C:cytoplasm"/>
    <property type="evidence" value="ECO:0007669"/>
    <property type="project" value="TreeGrafter"/>
</dbReference>
<keyword evidence="6" id="KW-0949">S-adenosyl-L-methionine</keyword>
<evidence type="ECO:0000256" key="1">
    <source>
        <dbReference type="ARBA" id="ARBA00001946"/>
    </source>
</evidence>
<gene>
    <name evidence="14" type="ORF">EGW08_011811</name>
</gene>
<dbReference type="GO" id="GO:0001510">
    <property type="term" value="P:RNA methylation"/>
    <property type="evidence" value="ECO:0007669"/>
    <property type="project" value="InterPro"/>
</dbReference>
<dbReference type="InterPro" id="IPR029063">
    <property type="entry name" value="SAM-dependent_MTases_sf"/>
</dbReference>
<keyword evidence="9" id="KW-0694">RNA-binding</keyword>
<evidence type="ECO:0000313" key="14">
    <source>
        <dbReference type="EMBL" id="RUS80442.1"/>
    </source>
</evidence>
<evidence type="ECO:0000256" key="12">
    <source>
        <dbReference type="ARBA" id="ARBA00048418"/>
    </source>
</evidence>
<evidence type="ECO:0000256" key="2">
    <source>
        <dbReference type="ARBA" id="ARBA00009026"/>
    </source>
</evidence>
<keyword evidence="5" id="KW-0808">Transferase</keyword>
<reference evidence="14 15" key="1">
    <citation type="submission" date="2019-01" db="EMBL/GenBank/DDBJ databases">
        <title>A draft genome assembly of the solar-powered sea slug Elysia chlorotica.</title>
        <authorList>
            <person name="Cai H."/>
            <person name="Li Q."/>
            <person name="Fang X."/>
            <person name="Li J."/>
            <person name="Curtis N.E."/>
            <person name="Altenburger A."/>
            <person name="Shibata T."/>
            <person name="Feng M."/>
            <person name="Maeda T."/>
            <person name="Schwartz J.A."/>
            <person name="Shigenobu S."/>
            <person name="Lundholm N."/>
            <person name="Nishiyama T."/>
            <person name="Yang H."/>
            <person name="Hasebe M."/>
            <person name="Li S."/>
            <person name="Pierce S.K."/>
            <person name="Wang J."/>
        </authorList>
    </citation>
    <scope>NUCLEOTIDE SEQUENCE [LARGE SCALE GENOMIC DNA]</scope>
    <source>
        <strain evidence="14">EC2010</strain>
        <tissue evidence="14">Whole organism of an adult</tissue>
    </source>
</reference>
<keyword evidence="4" id="KW-0489">Methyltransferase</keyword>
<evidence type="ECO:0000256" key="9">
    <source>
        <dbReference type="ARBA" id="ARBA00022884"/>
    </source>
</evidence>
<evidence type="ECO:0000256" key="3">
    <source>
        <dbReference type="ARBA" id="ARBA00021330"/>
    </source>
</evidence>
<sequence>MGDDDFKTEESSAGIHFFPPLYTQRYVLALNTLEEHNIQSVVDFGCSECGFLKLLPTAACVRKAALVDIDRSLLLTRRKHIHPQLHHYIQRRLNPLHVFLFCGSAEHMDKRIQGYEAATLIEVIEHLHPDTLARVTENVFGHLKPRLCFVTTPNSEFNVLFKNPDPSQFRHWDHKFEWTRSEFSSWCEYVGCRFNYNVKYTGVGEMTSDPESARLGPCSQGAVFTLRLPTARPSSSGDVAVHQPSQARDACVEYQECYELIEEAEYPYVKTKVSKEEKLDMEVSFCLRELIRGEDRDIAYGEKLPISVERLAGYRSVTALADLEGVRKSLERQLYALTPDRNHVLIGAQDSSSEEDLQGGESDEEKEKSSPANSQSLDAEDSLNLGDKNTHTPAEEEENWDDAS</sequence>
<dbReference type="Gene3D" id="3.40.50.150">
    <property type="entry name" value="Vaccinia Virus protein VP39"/>
    <property type="match status" value="1"/>
</dbReference>
<dbReference type="SUPFAM" id="SSF53335">
    <property type="entry name" value="S-adenosyl-L-methionine-dependent methyltransferases"/>
    <property type="match status" value="1"/>
</dbReference>
<protein>
    <recommendedName>
        <fullName evidence="3">Small RNA 2'-O-methyltransferase</fullName>
        <ecNumber evidence="11">2.1.1.386</ecNumber>
    </recommendedName>
</protein>
<evidence type="ECO:0000256" key="13">
    <source>
        <dbReference type="SAM" id="MobiDB-lite"/>
    </source>
</evidence>
<name>A0A433TFU8_ELYCH</name>
<feature type="region of interest" description="Disordered" evidence="13">
    <location>
        <begin position="345"/>
        <end position="404"/>
    </location>
</feature>
<organism evidence="14 15">
    <name type="scientific">Elysia chlorotica</name>
    <name type="common">Eastern emerald elysia</name>
    <name type="synonym">Sea slug</name>
    <dbReference type="NCBI Taxonomy" id="188477"/>
    <lineage>
        <taxon>Eukaryota</taxon>
        <taxon>Metazoa</taxon>
        <taxon>Spiralia</taxon>
        <taxon>Lophotrochozoa</taxon>
        <taxon>Mollusca</taxon>
        <taxon>Gastropoda</taxon>
        <taxon>Heterobranchia</taxon>
        <taxon>Euthyneura</taxon>
        <taxon>Panpulmonata</taxon>
        <taxon>Sacoglossa</taxon>
        <taxon>Placobranchoidea</taxon>
        <taxon>Plakobranchidae</taxon>
        <taxon>Elysia</taxon>
    </lineage>
</organism>
<dbReference type="GO" id="GO:0030422">
    <property type="term" value="P:siRNA processing"/>
    <property type="evidence" value="ECO:0007669"/>
    <property type="project" value="TreeGrafter"/>
</dbReference>